<comment type="caution">
    <text evidence="8">The sequence shown here is derived from an EMBL/GenBank/DDBJ whole genome shotgun (WGS) entry which is preliminary data.</text>
</comment>
<dbReference type="Proteomes" id="UP000245207">
    <property type="component" value="Unassembled WGS sequence"/>
</dbReference>
<comment type="subcellular location">
    <subcellularLocation>
        <location evidence="1">Membrane</location>
        <topology evidence="1">Multi-pass membrane protein</topology>
    </subcellularLocation>
</comment>
<sequence>MAAFPVCLQVWLATSLLADCLAAILASAFAKMDYEKVTATASRVLQLGLVHGVALAVLLGVGLHFGARLFTKDAGFVAATQPINALAFVFDSVNFGASDFAYTAYSMNRDKNRTMALSQGNGIKFAVNESRHLKSILHHLRGQTKHKCILVGVPSYVLYDML</sequence>
<evidence type="ECO:0000313" key="8">
    <source>
        <dbReference type="EMBL" id="PWA41531.1"/>
    </source>
</evidence>
<dbReference type="EMBL" id="PKPP01013022">
    <property type="protein sequence ID" value="PWA41531.1"/>
    <property type="molecule type" value="Genomic_DNA"/>
</dbReference>
<keyword evidence="7" id="KW-0732">Signal</keyword>
<dbReference type="PANTHER" id="PTHR42893:SF4">
    <property type="entry name" value="PROTEIN DETOXIFICATION 42"/>
    <property type="match status" value="1"/>
</dbReference>
<keyword evidence="5 6" id="KW-0472">Membrane</keyword>
<dbReference type="STRING" id="35608.A0A2U1KXQ3"/>
<proteinExistence type="inferred from homology"/>
<evidence type="ECO:0000256" key="4">
    <source>
        <dbReference type="ARBA" id="ARBA00022989"/>
    </source>
</evidence>
<evidence type="ECO:0000256" key="5">
    <source>
        <dbReference type="ARBA" id="ARBA00023136"/>
    </source>
</evidence>
<evidence type="ECO:0000313" key="9">
    <source>
        <dbReference type="Proteomes" id="UP000245207"/>
    </source>
</evidence>
<dbReference type="PANTHER" id="PTHR42893">
    <property type="entry name" value="PROTEIN DETOXIFICATION 44, CHLOROPLASTIC-RELATED"/>
    <property type="match status" value="1"/>
</dbReference>
<organism evidence="8 9">
    <name type="scientific">Artemisia annua</name>
    <name type="common">Sweet wormwood</name>
    <dbReference type="NCBI Taxonomy" id="35608"/>
    <lineage>
        <taxon>Eukaryota</taxon>
        <taxon>Viridiplantae</taxon>
        <taxon>Streptophyta</taxon>
        <taxon>Embryophyta</taxon>
        <taxon>Tracheophyta</taxon>
        <taxon>Spermatophyta</taxon>
        <taxon>Magnoliopsida</taxon>
        <taxon>eudicotyledons</taxon>
        <taxon>Gunneridae</taxon>
        <taxon>Pentapetalae</taxon>
        <taxon>asterids</taxon>
        <taxon>campanulids</taxon>
        <taxon>Asterales</taxon>
        <taxon>Asteraceae</taxon>
        <taxon>Asteroideae</taxon>
        <taxon>Anthemideae</taxon>
        <taxon>Artemisiinae</taxon>
        <taxon>Artemisia</taxon>
    </lineage>
</organism>
<evidence type="ECO:0000256" key="1">
    <source>
        <dbReference type="ARBA" id="ARBA00004141"/>
    </source>
</evidence>
<accession>A0A2U1KXQ3</accession>
<feature type="transmembrane region" description="Helical" evidence="6">
    <location>
        <begin position="46"/>
        <end position="66"/>
    </location>
</feature>
<evidence type="ECO:0000256" key="7">
    <source>
        <dbReference type="SAM" id="SignalP"/>
    </source>
</evidence>
<dbReference type="GO" id="GO:0016020">
    <property type="term" value="C:membrane"/>
    <property type="evidence" value="ECO:0007669"/>
    <property type="project" value="UniProtKB-SubCell"/>
</dbReference>
<evidence type="ECO:0000256" key="3">
    <source>
        <dbReference type="ARBA" id="ARBA00022692"/>
    </source>
</evidence>
<dbReference type="AlphaFoldDB" id="A0A2U1KXQ3"/>
<gene>
    <name evidence="8" type="ORF">CTI12_AA544990</name>
</gene>
<evidence type="ECO:0000256" key="6">
    <source>
        <dbReference type="SAM" id="Phobius"/>
    </source>
</evidence>
<keyword evidence="3 6" id="KW-0812">Transmembrane</keyword>
<keyword evidence="9" id="KW-1185">Reference proteome</keyword>
<keyword evidence="4 6" id="KW-1133">Transmembrane helix</keyword>
<comment type="similarity">
    <text evidence="2">Belongs to the multi antimicrobial extrusion (MATE) (TC 2.A.66.1) family.</text>
</comment>
<dbReference type="OrthoDB" id="1751105at2759"/>
<feature type="chain" id="PRO_5015680180" evidence="7">
    <location>
        <begin position="23"/>
        <end position="162"/>
    </location>
</feature>
<evidence type="ECO:0000256" key="2">
    <source>
        <dbReference type="ARBA" id="ARBA00010199"/>
    </source>
</evidence>
<dbReference type="InterPro" id="IPR044644">
    <property type="entry name" value="DinF-like"/>
</dbReference>
<protein>
    <submittedName>
        <fullName evidence="8">MATE efflux family protein</fullName>
    </submittedName>
</protein>
<feature type="signal peptide" evidence="7">
    <location>
        <begin position="1"/>
        <end position="22"/>
    </location>
</feature>
<name>A0A2U1KXQ3_ARTAN</name>
<reference evidence="8 9" key="1">
    <citation type="journal article" date="2018" name="Mol. Plant">
        <title>The genome of Artemisia annua provides insight into the evolution of Asteraceae family and artemisinin biosynthesis.</title>
        <authorList>
            <person name="Shen Q."/>
            <person name="Zhang L."/>
            <person name="Liao Z."/>
            <person name="Wang S."/>
            <person name="Yan T."/>
            <person name="Shi P."/>
            <person name="Liu M."/>
            <person name="Fu X."/>
            <person name="Pan Q."/>
            <person name="Wang Y."/>
            <person name="Lv Z."/>
            <person name="Lu X."/>
            <person name="Zhang F."/>
            <person name="Jiang W."/>
            <person name="Ma Y."/>
            <person name="Chen M."/>
            <person name="Hao X."/>
            <person name="Li L."/>
            <person name="Tang Y."/>
            <person name="Lv G."/>
            <person name="Zhou Y."/>
            <person name="Sun X."/>
            <person name="Brodelius P.E."/>
            <person name="Rose J.K.C."/>
            <person name="Tang K."/>
        </authorList>
    </citation>
    <scope>NUCLEOTIDE SEQUENCE [LARGE SCALE GENOMIC DNA]</scope>
    <source>
        <strain evidence="9">cv. Huhao1</strain>
        <tissue evidence="8">Leaf</tissue>
    </source>
</reference>